<dbReference type="AlphaFoldDB" id="A0A5S9R0I9"/>
<evidence type="ECO:0000313" key="2">
    <source>
        <dbReference type="Proteomes" id="UP000430146"/>
    </source>
</evidence>
<dbReference type="Proteomes" id="UP000430146">
    <property type="component" value="Unassembled WGS sequence"/>
</dbReference>
<dbReference type="EMBL" id="CACSIP010000025">
    <property type="protein sequence ID" value="CAA0126460.1"/>
    <property type="molecule type" value="Genomic_DNA"/>
</dbReference>
<organism evidence="1 2">
    <name type="scientific">Mycolicibacterium vanbaalenii</name>
    <name type="common">Mycobacterium vanbaalenii</name>
    <dbReference type="NCBI Taxonomy" id="110539"/>
    <lineage>
        <taxon>Bacteria</taxon>
        <taxon>Bacillati</taxon>
        <taxon>Actinomycetota</taxon>
        <taxon>Actinomycetes</taxon>
        <taxon>Mycobacteriales</taxon>
        <taxon>Mycobacteriaceae</taxon>
        <taxon>Mycolicibacterium</taxon>
    </lineage>
</organism>
<name>A0A5S9R0I9_MYCVN</name>
<sequence length="48" mass="5361">MIDVQKAMELSCSFAMQAGVLMTRWLLESRLMELLAASARRRYGAIAA</sequence>
<accession>A0A5S9R0I9</accession>
<gene>
    <name evidence="1" type="ORF">AELLOGFF_04789</name>
</gene>
<evidence type="ECO:0000313" key="1">
    <source>
        <dbReference type="EMBL" id="CAA0126460.1"/>
    </source>
</evidence>
<reference evidence="1 2" key="1">
    <citation type="submission" date="2019-11" db="EMBL/GenBank/DDBJ databases">
        <authorList>
            <person name="Holert J."/>
        </authorList>
    </citation>
    <scope>NUCLEOTIDE SEQUENCE [LARGE SCALE GENOMIC DNA]</scope>
    <source>
        <strain evidence="1">BC8_1</strain>
    </source>
</reference>
<proteinExistence type="predicted"/>
<dbReference type="RefSeq" id="WP_159232353.1">
    <property type="nucleotide sequence ID" value="NZ_CACSIP010000025.1"/>
</dbReference>
<protein>
    <submittedName>
        <fullName evidence="1">Uncharacterized protein</fullName>
    </submittedName>
</protein>
<keyword evidence="2" id="KW-1185">Reference proteome</keyword>